<protein>
    <submittedName>
        <fullName evidence="1">Uncharacterized protein</fullName>
    </submittedName>
</protein>
<organism evidence="1 2">
    <name type="scientific">Taxus chinensis</name>
    <name type="common">Chinese yew</name>
    <name type="synonym">Taxus wallichiana var. chinensis</name>
    <dbReference type="NCBI Taxonomy" id="29808"/>
    <lineage>
        <taxon>Eukaryota</taxon>
        <taxon>Viridiplantae</taxon>
        <taxon>Streptophyta</taxon>
        <taxon>Embryophyta</taxon>
        <taxon>Tracheophyta</taxon>
        <taxon>Spermatophyta</taxon>
        <taxon>Pinopsida</taxon>
        <taxon>Pinidae</taxon>
        <taxon>Conifers II</taxon>
        <taxon>Cupressales</taxon>
        <taxon>Taxaceae</taxon>
        <taxon>Taxus</taxon>
    </lineage>
</organism>
<evidence type="ECO:0000313" key="2">
    <source>
        <dbReference type="Proteomes" id="UP000824469"/>
    </source>
</evidence>
<reference evidence="1 2" key="1">
    <citation type="journal article" date="2021" name="Nat. Plants">
        <title>The Taxus genome provides insights into paclitaxel biosynthesis.</title>
        <authorList>
            <person name="Xiong X."/>
            <person name="Gou J."/>
            <person name="Liao Q."/>
            <person name="Li Y."/>
            <person name="Zhou Q."/>
            <person name="Bi G."/>
            <person name="Li C."/>
            <person name="Du R."/>
            <person name="Wang X."/>
            <person name="Sun T."/>
            <person name="Guo L."/>
            <person name="Liang H."/>
            <person name="Lu P."/>
            <person name="Wu Y."/>
            <person name="Zhang Z."/>
            <person name="Ro D.K."/>
            <person name="Shang Y."/>
            <person name="Huang S."/>
            <person name="Yan J."/>
        </authorList>
    </citation>
    <scope>NUCLEOTIDE SEQUENCE [LARGE SCALE GENOMIC DNA]</scope>
    <source>
        <strain evidence="1">Ta-2019</strain>
    </source>
</reference>
<feature type="non-terminal residue" evidence="1">
    <location>
        <position position="1"/>
    </location>
</feature>
<evidence type="ECO:0000313" key="1">
    <source>
        <dbReference type="EMBL" id="KAH9289904.1"/>
    </source>
</evidence>
<gene>
    <name evidence="1" type="ORF">KI387_034021</name>
</gene>
<keyword evidence="2" id="KW-1185">Reference proteome</keyword>
<proteinExistence type="predicted"/>
<name>A0AA38C2K6_TAXCH</name>
<feature type="non-terminal residue" evidence="1">
    <location>
        <position position="54"/>
    </location>
</feature>
<accession>A0AA38C2K6</accession>
<dbReference type="EMBL" id="JAHRHJ020003813">
    <property type="protein sequence ID" value="KAH9289904.1"/>
    <property type="molecule type" value="Genomic_DNA"/>
</dbReference>
<dbReference type="AlphaFoldDB" id="A0AA38C2K6"/>
<sequence>EKVVGHHPHSLWQVDCFSHFSHMAASSSITDRPHENSLNIRKEILRGLQYHNTE</sequence>
<comment type="caution">
    <text evidence="1">The sequence shown here is derived from an EMBL/GenBank/DDBJ whole genome shotgun (WGS) entry which is preliminary data.</text>
</comment>
<dbReference type="Proteomes" id="UP000824469">
    <property type="component" value="Unassembled WGS sequence"/>
</dbReference>